<feature type="transmembrane region" description="Helical" evidence="8">
    <location>
        <begin position="113"/>
        <end position="130"/>
    </location>
</feature>
<evidence type="ECO:0000256" key="1">
    <source>
        <dbReference type="ARBA" id="ARBA00004651"/>
    </source>
</evidence>
<feature type="transmembrane region" description="Helical" evidence="8">
    <location>
        <begin position="136"/>
        <end position="154"/>
    </location>
</feature>
<sequence length="532" mass="60825">MTKSFAKGIKQPILLKLALSFMPTKIKLILIILLAVALRFWNINSLPSLNPDEAALGYNAYSLLLTGKDEHGQAWPIHFKSFGDYKPGGYVYMAMPFIKVLGLTQIAVRLPNLIFSILTIIVLYKLVFLLSKSNALSLYSAMALSISPWSIHFSRGAWESNTALFFLILGLYLFYKFINSKLNNYLFLFPIPLVIALYTYHSARLIIPTIFLILFIKYYKILLNRNTLISLLFSGILCIPLLFSFLNNGGTTRLAGVGLSADRGPLSRSEELLNQHPNFNYYDRIIHNRRVLYVLSWGQKYLSHFNLNFLFLNGDDVPRSKSPEMGQLYLIELPLIILGIYFLLANQHTSELSFLIVALLLVSPLASSLTFQAPSALRSLPLVIPLSILVALGIWKLKLVWKLFFGTCYLYSILYFLSSYFIHAPQKYAFAWNRGFSDIIPIIEKNKDKYQNIYITDKYDQPYILYLFFSKYDPLKIQKQIKLTDPDKFGFSTVVQIDNIFFGIPSIIPLNSFVVEASDFEKTGQSFTIYTK</sequence>
<feature type="transmembrane region" description="Helical" evidence="8">
    <location>
        <begin position="228"/>
        <end position="246"/>
    </location>
</feature>
<feature type="transmembrane region" description="Helical" evidence="8">
    <location>
        <begin position="328"/>
        <end position="346"/>
    </location>
</feature>
<evidence type="ECO:0000313" key="11">
    <source>
        <dbReference type="Proteomes" id="UP000229191"/>
    </source>
</evidence>
<evidence type="ECO:0000256" key="5">
    <source>
        <dbReference type="ARBA" id="ARBA00022692"/>
    </source>
</evidence>
<keyword evidence="6 8" id="KW-1133">Transmembrane helix</keyword>
<dbReference type="InterPro" id="IPR050297">
    <property type="entry name" value="LipidA_mod_glycosyltrf_83"/>
</dbReference>
<proteinExistence type="predicted"/>
<dbReference type="Proteomes" id="UP000229191">
    <property type="component" value="Unassembled WGS sequence"/>
</dbReference>
<dbReference type="EMBL" id="PEVB01000034">
    <property type="protein sequence ID" value="PIV07673.1"/>
    <property type="molecule type" value="Genomic_DNA"/>
</dbReference>
<evidence type="ECO:0000256" key="2">
    <source>
        <dbReference type="ARBA" id="ARBA00022475"/>
    </source>
</evidence>
<feature type="transmembrane region" description="Helical" evidence="8">
    <location>
        <begin position="352"/>
        <end position="373"/>
    </location>
</feature>
<name>A0A2M7BQA0_9BACT</name>
<dbReference type="GO" id="GO:0009103">
    <property type="term" value="P:lipopolysaccharide biosynthetic process"/>
    <property type="evidence" value="ECO:0007669"/>
    <property type="project" value="UniProtKB-ARBA"/>
</dbReference>
<dbReference type="GO" id="GO:0005886">
    <property type="term" value="C:plasma membrane"/>
    <property type="evidence" value="ECO:0007669"/>
    <property type="project" value="UniProtKB-SubCell"/>
</dbReference>
<feature type="transmembrane region" description="Helical" evidence="8">
    <location>
        <begin position="184"/>
        <end position="200"/>
    </location>
</feature>
<evidence type="ECO:0000256" key="7">
    <source>
        <dbReference type="ARBA" id="ARBA00023136"/>
    </source>
</evidence>
<organism evidence="10 11">
    <name type="scientific">Candidatus Shapirobacteria bacterium CG03_land_8_20_14_0_80_35_14</name>
    <dbReference type="NCBI Taxonomy" id="1974878"/>
    <lineage>
        <taxon>Bacteria</taxon>
        <taxon>Candidatus Shapironibacteriota</taxon>
    </lineage>
</organism>
<dbReference type="PANTHER" id="PTHR33908">
    <property type="entry name" value="MANNOSYLTRANSFERASE YKCB-RELATED"/>
    <property type="match status" value="1"/>
</dbReference>
<evidence type="ECO:0000256" key="6">
    <source>
        <dbReference type="ARBA" id="ARBA00022989"/>
    </source>
</evidence>
<keyword evidence="2" id="KW-1003">Cell membrane</keyword>
<reference evidence="11" key="1">
    <citation type="submission" date="2017-09" db="EMBL/GenBank/DDBJ databases">
        <title>Depth-based differentiation of microbial function through sediment-hosted aquifers and enrichment of novel symbionts in the deep terrestrial subsurface.</title>
        <authorList>
            <person name="Probst A.J."/>
            <person name="Ladd B."/>
            <person name="Jarett J.K."/>
            <person name="Geller-Mcgrath D.E."/>
            <person name="Sieber C.M.K."/>
            <person name="Emerson J.B."/>
            <person name="Anantharaman K."/>
            <person name="Thomas B.C."/>
            <person name="Malmstrom R."/>
            <person name="Stieglmeier M."/>
            <person name="Klingl A."/>
            <person name="Woyke T."/>
            <person name="Ryan C.M."/>
            <person name="Banfield J.F."/>
        </authorList>
    </citation>
    <scope>NUCLEOTIDE SEQUENCE [LARGE SCALE GENOMIC DNA]</scope>
</reference>
<dbReference type="PANTHER" id="PTHR33908:SF11">
    <property type="entry name" value="MEMBRANE PROTEIN"/>
    <property type="match status" value="1"/>
</dbReference>
<evidence type="ECO:0000313" key="10">
    <source>
        <dbReference type="EMBL" id="PIV07673.1"/>
    </source>
</evidence>
<accession>A0A2M7BQA0</accession>
<feature type="transmembrane region" description="Helical" evidence="8">
    <location>
        <begin position="161"/>
        <end position="178"/>
    </location>
</feature>
<dbReference type="Pfam" id="PF13231">
    <property type="entry name" value="PMT_2"/>
    <property type="match status" value="1"/>
</dbReference>
<keyword evidence="5 8" id="KW-0812">Transmembrane</keyword>
<feature type="transmembrane region" description="Helical" evidence="8">
    <location>
        <begin position="380"/>
        <end position="397"/>
    </location>
</feature>
<dbReference type="InterPro" id="IPR038731">
    <property type="entry name" value="RgtA/B/C-like"/>
</dbReference>
<evidence type="ECO:0000256" key="8">
    <source>
        <dbReference type="SAM" id="Phobius"/>
    </source>
</evidence>
<protein>
    <recommendedName>
        <fullName evidence="9">Glycosyltransferase RgtA/B/C/D-like domain-containing protein</fullName>
    </recommendedName>
</protein>
<evidence type="ECO:0000259" key="9">
    <source>
        <dbReference type="Pfam" id="PF13231"/>
    </source>
</evidence>
<gene>
    <name evidence="10" type="ORF">COS53_01145</name>
</gene>
<comment type="subcellular location">
    <subcellularLocation>
        <location evidence="1">Cell membrane</location>
        <topology evidence="1">Multi-pass membrane protein</topology>
    </subcellularLocation>
</comment>
<feature type="transmembrane region" description="Helical" evidence="8">
    <location>
        <begin position="21"/>
        <end position="41"/>
    </location>
</feature>
<dbReference type="AlphaFoldDB" id="A0A2M7BQA0"/>
<evidence type="ECO:0000256" key="3">
    <source>
        <dbReference type="ARBA" id="ARBA00022676"/>
    </source>
</evidence>
<dbReference type="GO" id="GO:0016763">
    <property type="term" value="F:pentosyltransferase activity"/>
    <property type="evidence" value="ECO:0007669"/>
    <property type="project" value="TreeGrafter"/>
</dbReference>
<keyword evidence="4" id="KW-0808">Transferase</keyword>
<feature type="transmembrane region" description="Helical" evidence="8">
    <location>
        <begin position="403"/>
        <end position="422"/>
    </location>
</feature>
<keyword evidence="7 8" id="KW-0472">Membrane</keyword>
<comment type="caution">
    <text evidence="10">The sequence shown here is derived from an EMBL/GenBank/DDBJ whole genome shotgun (WGS) entry which is preliminary data.</text>
</comment>
<feature type="domain" description="Glycosyltransferase RgtA/B/C/D-like" evidence="9">
    <location>
        <begin position="89"/>
        <end position="242"/>
    </location>
</feature>
<evidence type="ECO:0000256" key="4">
    <source>
        <dbReference type="ARBA" id="ARBA00022679"/>
    </source>
</evidence>
<keyword evidence="3" id="KW-0328">Glycosyltransferase</keyword>